<dbReference type="Pfam" id="PF15479">
    <property type="entry name" value="DUF4639"/>
    <property type="match status" value="1"/>
</dbReference>
<feature type="region of interest" description="Disordered" evidence="1">
    <location>
        <begin position="198"/>
        <end position="220"/>
    </location>
</feature>
<sequence>MHRGHQEELGALGCAGGTGIDWGHWQELGSTGRNWEALGCAGGSGRGWGHWGVLGAVEGAEVYWEELGALGGTGRYQDRLGHWDVLRAPGGAEGHCEGLGVTRMYWGHWDVLGTPGGAGGHQDVLGTLGCAGGTGIDWGHWEELGALRSVVGAGGASPGGAGWQRGAPSPAGLLLGTAGSTASGLAVSVQGMASRERAAASRLRGDKSRPSTATAGPTDIVPGRLSEAQWLALLAAEEGDGDVGDVLAELLGRVLEECFQLYLARQRVPFTVSQARDAVLQVAEWRFQARDEGDAELEGGAWQEDEEPQPCAIDAWAQGSVPVLQEHPSPCPGDREVSSTDTVLAEAECASSAPRGVPAPSHAPLLQDGALTAPQTPRGRSSSSPSPAPRPAPQPAPQPAPLHPAVARPHRQPRHQPKPSPGLKSPEPLAQREAGSTAEVSVDGLLLPLSCRPLVKIQTGRPPCSKARACGKPGTTLGTSRLDPSRRWIRPQVEVLDPGEEAKWQPCPPAARRHSREPRSPSVRREGPGSSLPPLGLAAAGGAQLLPPAPGARQPSSPQPPELGSLLGAVRLAPGVTIRRGEGERHGLCLPAHHEEEEEEEMGEARRDLRPLRPAVPFPTVSVSQVTGYGPH</sequence>
<dbReference type="GeneTree" id="ENSGT00940000167385"/>
<evidence type="ECO:0000313" key="3">
    <source>
        <dbReference type="Proteomes" id="UP000016666"/>
    </source>
</evidence>
<feature type="region of interest" description="Disordered" evidence="1">
    <location>
        <begin position="323"/>
        <end position="342"/>
    </location>
</feature>
<feature type="region of interest" description="Disordered" evidence="1">
    <location>
        <begin position="587"/>
        <end position="615"/>
    </location>
</feature>
<feature type="region of interest" description="Disordered" evidence="1">
    <location>
        <begin position="348"/>
        <end position="445"/>
    </location>
</feature>
<dbReference type="PANTHER" id="PTHR34438:SF1">
    <property type="entry name" value="CHROMOSOME 2 OPEN READING FRAME 81"/>
    <property type="match status" value="1"/>
</dbReference>
<dbReference type="OMA" id="ILFVAEW"/>
<dbReference type="Ensembl" id="ENSAPLT00000027418.1">
    <property type="protein sequence ID" value="ENSAPLP00000028325.1"/>
    <property type="gene ID" value="ENSAPLG00000026761.1"/>
</dbReference>
<organism evidence="2 3">
    <name type="scientific">Anas platyrhynchos platyrhynchos</name>
    <name type="common">Northern mallard</name>
    <dbReference type="NCBI Taxonomy" id="8840"/>
    <lineage>
        <taxon>Eukaryota</taxon>
        <taxon>Metazoa</taxon>
        <taxon>Chordata</taxon>
        <taxon>Craniata</taxon>
        <taxon>Vertebrata</taxon>
        <taxon>Euteleostomi</taxon>
        <taxon>Archelosauria</taxon>
        <taxon>Archosauria</taxon>
        <taxon>Dinosauria</taxon>
        <taxon>Saurischia</taxon>
        <taxon>Theropoda</taxon>
        <taxon>Coelurosauria</taxon>
        <taxon>Aves</taxon>
        <taxon>Neognathae</taxon>
        <taxon>Galloanserae</taxon>
        <taxon>Anseriformes</taxon>
        <taxon>Anatidae</taxon>
        <taxon>Anatinae</taxon>
        <taxon>Anas</taxon>
    </lineage>
</organism>
<feature type="compositionally biased region" description="Basic and acidic residues" evidence="1">
    <location>
        <begin position="198"/>
        <end position="209"/>
    </location>
</feature>
<feature type="compositionally biased region" description="Low complexity" evidence="1">
    <location>
        <begin position="528"/>
        <end position="546"/>
    </location>
</feature>
<name>A0A493TRU1_ANAPP</name>
<dbReference type="PANTHER" id="PTHR34438">
    <property type="entry name" value="SI:DKEY-97L20.6"/>
    <property type="match status" value="1"/>
</dbReference>
<dbReference type="AlphaFoldDB" id="A0A493TRU1"/>
<protein>
    <submittedName>
        <fullName evidence="2">Uncharacterized protein</fullName>
    </submittedName>
</protein>
<proteinExistence type="predicted"/>
<reference evidence="2" key="2">
    <citation type="submission" date="2025-08" db="UniProtKB">
        <authorList>
            <consortium name="Ensembl"/>
        </authorList>
    </citation>
    <scope>IDENTIFICATION</scope>
</reference>
<dbReference type="InterPro" id="IPR028042">
    <property type="entry name" value="DUF4639"/>
</dbReference>
<keyword evidence="3" id="KW-1185">Reference proteome</keyword>
<feature type="compositionally biased region" description="Basic residues" evidence="1">
    <location>
        <begin position="408"/>
        <end position="417"/>
    </location>
</feature>
<accession>A0A493TRU1</accession>
<evidence type="ECO:0000256" key="1">
    <source>
        <dbReference type="SAM" id="MobiDB-lite"/>
    </source>
</evidence>
<feature type="compositionally biased region" description="Low complexity" evidence="1">
    <location>
        <begin position="374"/>
        <end position="385"/>
    </location>
</feature>
<feature type="region of interest" description="Disordered" evidence="1">
    <location>
        <begin position="459"/>
        <end position="568"/>
    </location>
</feature>
<reference evidence="3" key="1">
    <citation type="submission" date="2017-10" db="EMBL/GenBank/DDBJ databases">
        <title>A new Pekin duck reference genome.</title>
        <authorList>
            <person name="Hou Z.-C."/>
            <person name="Zhou Z.-K."/>
            <person name="Zhu F."/>
            <person name="Hou S.-S."/>
        </authorList>
    </citation>
    <scope>NUCLEOTIDE SEQUENCE [LARGE SCALE GENOMIC DNA]</scope>
</reference>
<dbReference type="Proteomes" id="UP000016666">
    <property type="component" value="Unassembled WGS sequence"/>
</dbReference>
<feature type="compositionally biased region" description="Basic and acidic residues" evidence="1">
    <location>
        <begin position="517"/>
        <end position="527"/>
    </location>
</feature>
<dbReference type="STRING" id="8840.ENSAPLP00000028325"/>
<evidence type="ECO:0000313" key="2">
    <source>
        <dbReference type="Ensembl" id="ENSAPLP00000028325.1"/>
    </source>
</evidence>
<reference evidence="2" key="3">
    <citation type="submission" date="2025-09" db="UniProtKB">
        <authorList>
            <consortium name="Ensembl"/>
        </authorList>
    </citation>
    <scope>IDENTIFICATION</scope>
</reference>
<feature type="compositionally biased region" description="Pro residues" evidence="1">
    <location>
        <begin position="386"/>
        <end position="402"/>
    </location>
</feature>